<evidence type="ECO:0000259" key="4">
    <source>
        <dbReference type="PROSITE" id="PS50893"/>
    </source>
</evidence>
<evidence type="ECO:0000313" key="6">
    <source>
        <dbReference type="Proteomes" id="UP000220102"/>
    </source>
</evidence>
<name>A0A2A8CVG3_9BACT</name>
<evidence type="ECO:0000256" key="3">
    <source>
        <dbReference type="ARBA" id="ARBA00022840"/>
    </source>
</evidence>
<dbReference type="Pfam" id="PF00005">
    <property type="entry name" value="ABC_tran"/>
    <property type="match status" value="1"/>
</dbReference>
<dbReference type="SUPFAM" id="SSF52540">
    <property type="entry name" value="P-loop containing nucleoside triphosphate hydrolases"/>
    <property type="match status" value="1"/>
</dbReference>
<protein>
    <submittedName>
        <fullName evidence="5">Polyamine ABC transporter ATP-binding protein</fullName>
    </submittedName>
</protein>
<dbReference type="InterPro" id="IPR003593">
    <property type="entry name" value="AAA+_ATPase"/>
</dbReference>
<dbReference type="PANTHER" id="PTHR43023">
    <property type="entry name" value="PROTEIN TRIGALACTOSYLDIACYLGLYCEROL 3, CHLOROPLASTIC"/>
    <property type="match status" value="1"/>
</dbReference>
<dbReference type="InterPro" id="IPR027417">
    <property type="entry name" value="P-loop_NTPase"/>
</dbReference>
<dbReference type="GO" id="GO:0016887">
    <property type="term" value="F:ATP hydrolysis activity"/>
    <property type="evidence" value="ECO:0007669"/>
    <property type="project" value="InterPro"/>
</dbReference>
<comment type="caution">
    <text evidence="5">The sequence shown here is derived from an EMBL/GenBank/DDBJ whole genome shotgun (WGS) entry which is preliminary data.</text>
</comment>
<organism evidence="5 6">
    <name type="scientific">Longibacter salinarum</name>
    <dbReference type="NCBI Taxonomy" id="1850348"/>
    <lineage>
        <taxon>Bacteria</taxon>
        <taxon>Pseudomonadati</taxon>
        <taxon>Rhodothermota</taxon>
        <taxon>Rhodothermia</taxon>
        <taxon>Rhodothermales</taxon>
        <taxon>Salisaetaceae</taxon>
        <taxon>Longibacter</taxon>
    </lineage>
</organism>
<keyword evidence="6" id="KW-1185">Reference proteome</keyword>
<dbReference type="PROSITE" id="PS50893">
    <property type="entry name" value="ABC_TRANSPORTER_2"/>
    <property type="match status" value="1"/>
</dbReference>
<reference evidence="5 6" key="1">
    <citation type="submission" date="2017-10" db="EMBL/GenBank/DDBJ databases">
        <title>Draft genome of Longibacter Salinarum.</title>
        <authorList>
            <person name="Goh K.M."/>
            <person name="Shamsir M.S."/>
            <person name="Lim S.W."/>
        </authorList>
    </citation>
    <scope>NUCLEOTIDE SEQUENCE [LARGE SCALE GENOMIC DNA]</scope>
    <source>
        <strain evidence="5 6">KCTC 52045</strain>
    </source>
</reference>
<dbReference type="RefSeq" id="WP_098076907.1">
    <property type="nucleotide sequence ID" value="NZ_PDEQ01000007.1"/>
</dbReference>
<keyword evidence="1" id="KW-0813">Transport</keyword>
<evidence type="ECO:0000256" key="1">
    <source>
        <dbReference type="ARBA" id="ARBA00022448"/>
    </source>
</evidence>
<evidence type="ECO:0000313" key="5">
    <source>
        <dbReference type="EMBL" id="PEN12587.1"/>
    </source>
</evidence>
<keyword evidence="2" id="KW-0547">Nucleotide-binding</keyword>
<dbReference type="EMBL" id="PDEQ01000007">
    <property type="protein sequence ID" value="PEN12587.1"/>
    <property type="molecule type" value="Genomic_DNA"/>
</dbReference>
<dbReference type="SMART" id="SM00382">
    <property type="entry name" value="AAA"/>
    <property type="match status" value="1"/>
</dbReference>
<feature type="domain" description="ABC transporter" evidence="4">
    <location>
        <begin position="5"/>
        <end position="243"/>
    </location>
</feature>
<evidence type="ECO:0000256" key="2">
    <source>
        <dbReference type="ARBA" id="ARBA00022741"/>
    </source>
</evidence>
<keyword evidence="3 5" id="KW-0067">ATP-binding</keyword>
<dbReference type="AlphaFoldDB" id="A0A2A8CVG3"/>
<gene>
    <name evidence="5" type="ORF">CRI94_13800</name>
</gene>
<dbReference type="Gene3D" id="3.40.50.300">
    <property type="entry name" value="P-loop containing nucleotide triphosphate hydrolases"/>
    <property type="match status" value="1"/>
</dbReference>
<sequence>MPPVLDVRNLTMAYGSFVVMSDLTFDVQEGEIFIIMGGSGCGKSTLMKHAIGLKAPAEGVVCFQGTDFWGADEETRRDLLRRMGIMYQQGALWSSMTLGENIALPLELYTDLESEDIERVAALKLALVGLRGFEAFYPHEISGGMRKRAALARALALDPDVLFFDEPSSGLDPVSARRLDDLILQLRDSLGTTVVVVSHDLASIFTIADRALYLDIETRTMTALGPPEDLRDDPPNERVHRFLTRTAE</sequence>
<dbReference type="InterPro" id="IPR003439">
    <property type="entry name" value="ABC_transporter-like_ATP-bd"/>
</dbReference>
<accession>A0A2A8CVG3</accession>
<dbReference type="Proteomes" id="UP000220102">
    <property type="component" value="Unassembled WGS sequence"/>
</dbReference>
<dbReference type="PROSITE" id="PS00211">
    <property type="entry name" value="ABC_TRANSPORTER_1"/>
    <property type="match status" value="1"/>
</dbReference>
<dbReference type="InterPro" id="IPR017871">
    <property type="entry name" value="ABC_transporter-like_CS"/>
</dbReference>
<dbReference type="PANTHER" id="PTHR43023:SF3">
    <property type="entry name" value="PROTEIN TRIGALACTOSYLDIACYLGLYCEROL 3, CHLOROPLASTIC"/>
    <property type="match status" value="1"/>
</dbReference>
<proteinExistence type="predicted"/>
<dbReference type="GO" id="GO:0005524">
    <property type="term" value="F:ATP binding"/>
    <property type="evidence" value="ECO:0007669"/>
    <property type="project" value="UniProtKB-KW"/>
</dbReference>
<dbReference type="OrthoDB" id="9802264at2"/>